<dbReference type="GO" id="GO:0006352">
    <property type="term" value="P:DNA-templated transcription initiation"/>
    <property type="evidence" value="ECO:0007669"/>
    <property type="project" value="InterPro"/>
</dbReference>
<name>A0A0F9LI16_9ZZZZ</name>
<dbReference type="InterPro" id="IPR016032">
    <property type="entry name" value="Sig_transdc_resp-reg_C-effctor"/>
</dbReference>
<dbReference type="InterPro" id="IPR007630">
    <property type="entry name" value="RNA_pol_sigma70_r4"/>
</dbReference>
<organism evidence="2">
    <name type="scientific">marine sediment metagenome</name>
    <dbReference type="NCBI Taxonomy" id="412755"/>
    <lineage>
        <taxon>unclassified sequences</taxon>
        <taxon>metagenomes</taxon>
        <taxon>ecological metagenomes</taxon>
    </lineage>
</organism>
<dbReference type="GO" id="GO:0003700">
    <property type="term" value="F:DNA-binding transcription factor activity"/>
    <property type="evidence" value="ECO:0007669"/>
    <property type="project" value="InterPro"/>
</dbReference>
<comment type="caution">
    <text evidence="2">The sequence shown here is derived from an EMBL/GenBank/DDBJ whole genome shotgun (WGS) entry which is preliminary data.</text>
</comment>
<evidence type="ECO:0000259" key="1">
    <source>
        <dbReference type="Pfam" id="PF04545"/>
    </source>
</evidence>
<dbReference type="Pfam" id="PF04545">
    <property type="entry name" value="Sigma70_r4"/>
    <property type="match status" value="1"/>
</dbReference>
<dbReference type="AlphaFoldDB" id="A0A0F9LI16"/>
<accession>A0A0F9LI16</accession>
<feature type="domain" description="RNA polymerase sigma-70 region 4" evidence="1">
    <location>
        <begin position="27"/>
        <end position="72"/>
    </location>
</feature>
<gene>
    <name evidence="2" type="ORF">LCGC14_1577540</name>
</gene>
<sequence length="123" mass="14144">MKAKFFAVKGNNMSGRTALLSKEFYGLSSKEAEVLLLVHPYVDGLTHRQAAKLLGITKASVEDRLRNAFRKIPWLQEDMKRKRLELTARKESIRNPSRFGNMNGIDNDETHDTFFGEKIVEKF</sequence>
<dbReference type="InterPro" id="IPR036388">
    <property type="entry name" value="WH-like_DNA-bd_sf"/>
</dbReference>
<dbReference type="GO" id="GO:0003677">
    <property type="term" value="F:DNA binding"/>
    <property type="evidence" value="ECO:0007669"/>
    <property type="project" value="InterPro"/>
</dbReference>
<dbReference type="SUPFAM" id="SSF46894">
    <property type="entry name" value="C-terminal effector domain of the bipartite response regulators"/>
    <property type="match status" value="1"/>
</dbReference>
<reference evidence="2" key="1">
    <citation type="journal article" date="2015" name="Nature">
        <title>Complex archaea that bridge the gap between prokaryotes and eukaryotes.</title>
        <authorList>
            <person name="Spang A."/>
            <person name="Saw J.H."/>
            <person name="Jorgensen S.L."/>
            <person name="Zaremba-Niedzwiedzka K."/>
            <person name="Martijn J."/>
            <person name="Lind A.E."/>
            <person name="van Eijk R."/>
            <person name="Schleper C."/>
            <person name="Guy L."/>
            <person name="Ettema T.J."/>
        </authorList>
    </citation>
    <scope>NUCLEOTIDE SEQUENCE</scope>
</reference>
<dbReference type="Gene3D" id="1.10.10.10">
    <property type="entry name" value="Winged helix-like DNA-binding domain superfamily/Winged helix DNA-binding domain"/>
    <property type="match status" value="1"/>
</dbReference>
<dbReference type="EMBL" id="LAZR01012376">
    <property type="protein sequence ID" value="KKM27155.1"/>
    <property type="molecule type" value="Genomic_DNA"/>
</dbReference>
<protein>
    <recommendedName>
        <fullName evidence="1">RNA polymerase sigma-70 region 4 domain-containing protein</fullName>
    </recommendedName>
</protein>
<proteinExistence type="predicted"/>
<evidence type="ECO:0000313" key="2">
    <source>
        <dbReference type="EMBL" id="KKM27155.1"/>
    </source>
</evidence>